<evidence type="ECO:0000313" key="1">
    <source>
        <dbReference type="EMBL" id="JAH65714.1"/>
    </source>
</evidence>
<accession>A0A0E9UIM0</accession>
<dbReference type="AlphaFoldDB" id="A0A0E9UIM0"/>
<name>A0A0E9UIM0_ANGAN</name>
<proteinExistence type="predicted"/>
<reference evidence="1" key="1">
    <citation type="submission" date="2014-11" db="EMBL/GenBank/DDBJ databases">
        <authorList>
            <person name="Amaro Gonzalez C."/>
        </authorList>
    </citation>
    <scope>NUCLEOTIDE SEQUENCE</scope>
</reference>
<organism evidence="1">
    <name type="scientific">Anguilla anguilla</name>
    <name type="common">European freshwater eel</name>
    <name type="synonym">Muraena anguilla</name>
    <dbReference type="NCBI Taxonomy" id="7936"/>
    <lineage>
        <taxon>Eukaryota</taxon>
        <taxon>Metazoa</taxon>
        <taxon>Chordata</taxon>
        <taxon>Craniata</taxon>
        <taxon>Vertebrata</taxon>
        <taxon>Euteleostomi</taxon>
        <taxon>Actinopterygii</taxon>
        <taxon>Neopterygii</taxon>
        <taxon>Teleostei</taxon>
        <taxon>Anguilliformes</taxon>
        <taxon>Anguillidae</taxon>
        <taxon>Anguilla</taxon>
    </lineage>
</organism>
<dbReference type="EMBL" id="GBXM01042863">
    <property type="protein sequence ID" value="JAH65714.1"/>
    <property type="molecule type" value="Transcribed_RNA"/>
</dbReference>
<protein>
    <submittedName>
        <fullName evidence="1">Uncharacterized protein</fullName>
    </submittedName>
</protein>
<reference evidence="1" key="2">
    <citation type="journal article" date="2015" name="Fish Shellfish Immunol.">
        <title>Early steps in the European eel (Anguilla anguilla)-Vibrio vulnificus interaction in the gills: Role of the RtxA13 toxin.</title>
        <authorList>
            <person name="Callol A."/>
            <person name="Pajuelo D."/>
            <person name="Ebbesson L."/>
            <person name="Teles M."/>
            <person name="MacKenzie S."/>
            <person name="Amaro C."/>
        </authorList>
    </citation>
    <scope>NUCLEOTIDE SEQUENCE</scope>
</reference>
<sequence>MLAKVACTCLDYSWVPFSRWFLIALLFCRA</sequence>